<evidence type="ECO:0000259" key="6">
    <source>
        <dbReference type="PROSITE" id="PS50011"/>
    </source>
</evidence>
<evidence type="ECO:0000256" key="5">
    <source>
        <dbReference type="SAM" id="MobiDB-lite"/>
    </source>
</evidence>
<dbReference type="EMBL" id="CP001804">
    <property type="protein sequence ID" value="ACY16848.1"/>
    <property type="molecule type" value="Genomic_DNA"/>
</dbReference>
<keyword evidence="1" id="KW-0808">Transferase</keyword>
<dbReference type="eggNOG" id="COG0515">
    <property type="taxonomic scope" value="Bacteria"/>
</dbReference>
<dbReference type="InterPro" id="IPR011009">
    <property type="entry name" value="Kinase-like_dom_sf"/>
</dbReference>
<feature type="compositionally biased region" description="Basic and acidic residues" evidence="5">
    <location>
        <begin position="330"/>
        <end position="341"/>
    </location>
</feature>
<evidence type="ECO:0000256" key="3">
    <source>
        <dbReference type="ARBA" id="ARBA00022777"/>
    </source>
</evidence>
<dbReference type="CDD" id="cd14014">
    <property type="entry name" value="STKc_PknB_like"/>
    <property type="match status" value="1"/>
</dbReference>
<dbReference type="Proteomes" id="UP000001880">
    <property type="component" value="Chromosome"/>
</dbReference>
<feature type="region of interest" description="Disordered" evidence="5">
    <location>
        <begin position="305"/>
        <end position="356"/>
    </location>
</feature>
<keyword evidence="3 7" id="KW-0418">Kinase</keyword>
<dbReference type="HOGENOM" id="CLU_000288_63_44_7"/>
<evidence type="ECO:0000256" key="1">
    <source>
        <dbReference type="ARBA" id="ARBA00022679"/>
    </source>
</evidence>
<sequence>MTREPPTPEPPGAGPEVVELYGDILAPGAVVSQYAIDALVVEGGFAAVYRAQPLSGSGPAVAVKVLRQPLAASPRMVERFEHEALALERLQHPNIVELRELGALADGRPYLIMEWIAGHSLAEELAARGPLAPGEALAVLRELGGALAAAHALGIVHRDLKAQNILAQPRGDWFAIKLIDFGIAKLVGDDDRHQAFTTRTMVGTPATMAPEQIMSRSVDERTDIYALGLLAYQMVTGRLPFEGANAVELEELHLSAPPPPASERAPVSAAFDAALARALAKEKRDRFADVGGFLRAIEAALESAEPASAGRLSTESGQPSDAAAARARHRESSRESSREASRGAGRGAGRDLGLGDARADDEVPGIALSLRLPGAVLADDARAECADELIDRADELARELGLRTVLITGTELLAAGALAAGESDAREQRRRVLDVALALRRELDAGGDGLLSSADVTLSVRCGRLALRADGSPAGGPLLDLAHLDELPAAEPAQVGCVWADAAALAGLEHSFALALVGAFYRVSC</sequence>
<evidence type="ECO:0000256" key="2">
    <source>
        <dbReference type="ARBA" id="ARBA00022741"/>
    </source>
</evidence>
<dbReference type="Gene3D" id="1.10.510.10">
    <property type="entry name" value="Transferase(Phosphotransferase) domain 1"/>
    <property type="match status" value="1"/>
</dbReference>
<feature type="domain" description="Protein kinase" evidence="6">
    <location>
        <begin position="34"/>
        <end position="301"/>
    </location>
</feature>
<proteinExistence type="predicted"/>
<dbReference type="GO" id="GO:0004674">
    <property type="term" value="F:protein serine/threonine kinase activity"/>
    <property type="evidence" value="ECO:0007669"/>
    <property type="project" value="UniProtKB-KW"/>
</dbReference>
<dbReference type="SMART" id="SM00220">
    <property type="entry name" value="S_TKc"/>
    <property type="match status" value="1"/>
</dbReference>
<organism evidence="7 8">
    <name type="scientific">Haliangium ochraceum (strain DSM 14365 / JCM 11303 / SMP-2)</name>
    <dbReference type="NCBI Taxonomy" id="502025"/>
    <lineage>
        <taxon>Bacteria</taxon>
        <taxon>Pseudomonadati</taxon>
        <taxon>Myxococcota</taxon>
        <taxon>Polyangia</taxon>
        <taxon>Haliangiales</taxon>
        <taxon>Kofleriaceae</taxon>
        <taxon>Haliangium</taxon>
    </lineage>
</organism>
<reference evidence="7 8" key="1">
    <citation type="journal article" date="2010" name="Stand. Genomic Sci.">
        <title>Complete genome sequence of Haliangium ochraceum type strain (SMP-2).</title>
        <authorList>
            <consortium name="US DOE Joint Genome Institute (JGI-PGF)"/>
            <person name="Ivanova N."/>
            <person name="Daum C."/>
            <person name="Lang E."/>
            <person name="Abt B."/>
            <person name="Kopitz M."/>
            <person name="Saunders E."/>
            <person name="Lapidus A."/>
            <person name="Lucas S."/>
            <person name="Glavina Del Rio T."/>
            <person name="Nolan M."/>
            <person name="Tice H."/>
            <person name="Copeland A."/>
            <person name="Cheng J.F."/>
            <person name="Chen F."/>
            <person name="Bruce D."/>
            <person name="Goodwin L."/>
            <person name="Pitluck S."/>
            <person name="Mavromatis K."/>
            <person name="Pati A."/>
            <person name="Mikhailova N."/>
            <person name="Chen A."/>
            <person name="Palaniappan K."/>
            <person name="Land M."/>
            <person name="Hauser L."/>
            <person name="Chang Y.J."/>
            <person name="Jeffries C.D."/>
            <person name="Detter J.C."/>
            <person name="Brettin T."/>
            <person name="Rohde M."/>
            <person name="Goker M."/>
            <person name="Bristow J."/>
            <person name="Markowitz V."/>
            <person name="Eisen J.A."/>
            <person name="Hugenholtz P."/>
            <person name="Kyrpides N.C."/>
            <person name="Klenk H.P."/>
        </authorList>
    </citation>
    <scope>NUCLEOTIDE SEQUENCE [LARGE SCALE GENOMIC DNA]</scope>
    <source>
        <strain evidence="8">DSM 14365 / CIP 107738 / JCM 11303 / AJ 13395 / SMP-2</strain>
    </source>
</reference>
<evidence type="ECO:0000313" key="7">
    <source>
        <dbReference type="EMBL" id="ACY16848.1"/>
    </source>
</evidence>
<dbReference type="PANTHER" id="PTHR43289">
    <property type="entry name" value="MITOGEN-ACTIVATED PROTEIN KINASE KINASE KINASE 20-RELATED"/>
    <property type="match status" value="1"/>
</dbReference>
<dbReference type="RefSeq" id="WP_012829446.1">
    <property type="nucleotide sequence ID" value="NC_013440.1"/>
</dbReference>
<evidence type="ECO:0000313" key="8">
    <source>
        <dbReference type="Proteomes" id="UP000001880"/>
    </source>
</evidence>
<dbReference type="PROSITE" id="PS50011">
    <property type="entry name" value="PROTEIN_KINASE_DOM"/>
    <property type="match status" value="1"/>
</dbReference>
<dbReference type="PANTHER" id="PTHR43289:SF6">
    <property type="entry name" value="SERINE_THREONINE-PROTEIN KINASE NEKL-3"/>
    <property type="match status" value="1"/>
</dbReference>
<dbReference type="Pfam" id="PF00069">
    <property type="entry name" value="Pkinase"/>
    <property type="match status" value="1"/>
</dbReference>
<keyword evidence="2" id="KW-0547">Nucleotide-binding</keyword>
<dbReference type="GO" id="GO:0005524">
    <property type="term" value="F:ATP binding"/>
    <property type="evidence" value="ECO:0007669"/>
    <property type="project" value="UniProtKB-KW"/>
</dbReference>
<protein>
    <submittedName>
        <fullName evidence="7">Serine/threonine protein kinase</fullName>
    </submittedName>
</protein>
<keyword evidence="7" id="KW-0723">Serine/threonine-protein kinase</keyword>
<name>D0LME2_HALO1</name>
<dbReference type="Gene3D" id="3.30.200.20">
    <property type="entry name" value="Phosphorylase Kinase, domain 1"/>
    <property type="match status" value="1"/>
</dbReference>
<keyword evidence="4" id="KW-0067">ATP-binding</keyword>
<dbReference type="OrthoDB" id="9801841at2"/>
<gene>
    <name evidence="7" type="ordered locus">Hoch_4354</name>
</gene>
<dbReference type="AlphaFoldDB" id="D0LME2"/>
<dbReference type="InterPro" id="IPR000719">
    <property type="entry name" value="Prot_kinase_dom"/>
</dbReference>
<evidence type="ECO:0000256" key="4">
    <source>
        <dbReference type="ARBA" id="ARBA00022840"/>
    </source>
</evidence>
<dbReference type="STRING" id="502025.Hoch_4354"/>
<dbReference type="SUPFAM" id="SSF56112">
    <property type="entry name" value="Protein kinase-like (PK-like)"/>
    <property type="match status" value="1"/>
</dbReference>
<dbReference type="KEGG" id="hoh:Hoch_4354"/>
<accession>D0LME2</accession>
<keyword evidence="8" id="KW-1185">Reference proteome</keyword>